<dbReference type="RefSeq" id="WP_146031445.1">
    <property type="nucleotide sequence ID" value="NZ_BAABBP010000010.1"/>
</dbReference>
<gene>
    <name evidence="2" type="ORF">GCM10022279_14380</name>
</gene>
<evidence type="ECO:0000313" key="2">
    <source>
        <dbReference type="EMBL" id="GAA3992270.1"/>
    </source>
</evidence>
<evidence type="ECO:0000313" key="3">
    <source>
        <dbReference type="Proteomes" id="UP001501627"/>
    </source>
</evidence>
<dbReference type="SUPFAM" id="SSF47598">
    <property type="entry name" value="Ribbon-helix-helix"/>
    <property type="match status" value="1"/>
</dbReference>
<reference evidence="3" key="1">
    <citation type="journal article" date="2019" name="Int. J. Syst. Evol. Microbiol.">
        <title>The Global Catalogue of Microorganisms (GCM) 10K type strain sequencing project: providing services to taxonomists for standard genome sequencing and annotation.</title>
        <authorList>
            <consortium name="The Broad Institute Genomics Platform"/>
            <consortium name="The Broad Institute Genome Sequencing Center for Infectious Disease"/>
            <person name="Wu L."/>
            <person name="Ma J."/>
        </authorList>
    </citation>
    <scope>NUCLEOTIDE SEQUENCE [LARGE SCALE GENOMIC DNA]</scope>
    <source>
        <strain evidence="3">JCM 17561</strain>
    </source>
</reference>
<feature type="region of interest" description="Disordered" evidence="1">
    <location>
        <begin position="62"/>
        <end position="91"/>
    </location>
</feature>
<evidence type="ECO:0008006" key="4">
    <source>
        <dbReference type="Google" id="ProtNLM"/>
    </source>
</evidence>
<name>A0ABP7R5H3_9BURK</name>
<evidence type="ECO:0000256" key="1">
    <source>
        <dbReference type="SAM" id="MobiDB-lite"/>
    </source>
</evidence>
<sequence length="113" mass="12725">MAVSVRMDPLLEKELEQAARRQGVTKSQFIIAAVERALGRKDPAQLYHQVMEEAVQYRLADGDAGAPQPLSTSERLRGKLQEQRQAHTRDWLAYQDARKKGVAWVPDDEDAAP</sequence>
<dbReference type="InterPro" id="IPR010985">
    <property type="entry name" value="Ribbon_hlx_hlx"/>
</dbReference>
<feature type="compositionally biased region" description="Basic and acidic residues" evidence="1">
    <location>
        <begin position="74"/>
        <end position="90"/>
    </location>
</feature>
<keyword evidence="3" id="KW-1185">Reference proteome</keyword>
<dbReference type="EMBL" id="BAABBP010000010">
    <property type="protein sequence ID" value="GAA3992270.1"/>
    <property type="molecule type" value="Genomic_DNA"/>
</dbReference>
<accession>A0ABP7R5H3</accession>
<dbReference type="Proteomes" id="UP001501627">
    <property type="component" value="Unassembled WGS sequence"/>
</dbReference>
<organism evidence="2 3">
    <name type="scientific">Comamonas faecalis</name>
    <dbReference type="NCBI Taxonomy" id="1387849"/>
    <lineage>
        <taxon>Bacteria</taxon>
        <taxon>Pseudomonadati</taxon>
        <taxon>Pseudomonadota</taxon>
        <taxon>Betaproteobacteria</taxon>
        <taxon>Burkholderiales</taxon>
        <taxon>Comamonadaceae</taxon>
        <taxon>Comamonas</taxon>
    </lineage>
</organism>
<comment type="caution">
    <text evidence="2">The sequence shown here is derived from an EMBL/GenBank/DDBJ whole genome shotgun (WGS) entry which is preliminary data.</text>
</comment>
<protein>
    <recommendedName>
        <fullName evidence="4">Ribbon-helix-helix protein, CopG family</fullName>
    </recommendedName>
</protein>
<proteinExistence type="predicted"/>